<organism evidence="1">
    <name type="scientific">marine sediment metagenome</name>
    <dbReference type="NCBI Taxonomy" id="412755"/>
    <lineage>
        <taxon>unclassified sequences</taxon>
        <taxon>metagenomes</taxon>
        <taxon>ecological metagenomes</taxon>
    </lineage>
</organism>
<protein>
    <submittedName>
        <fullName evidence="1">Uncharacterized protein</fullName>
    </submittedName>
</protein>
<gene>
    <name evidence="1" type="ORF">LCGC14_2472840</name>
</gene>
<dbReference type="EMBL" id="LAZR01038768">
    <property type="protein sequence ID" value="KKL18703.1"/>
    <property type="molecule type" value="Genomic_DNA"/>
</dbReference>
<accession>A0A0F9E3U0</accession>
<name>A0A0F9E3U0_9ZZZZ</name>
<proteinExistence type="predicted"/>
<evidence type="ECO:0000313" key="1">
    <source>
        <dbReference type="EMBL" id="KKL18703.1"/>
    </source>
</evidence>
<comment type="caution">
    <text evidence="1">The sequence shown here is derived from an EMBL/GenBank/DDBJ whole genome shotgun (WGS) entry which is preliminary data.</text>
</comment>
<dbReference type="AlphaFoldDB" id="A0A0F9E3U0"/>
<reference evidence="1" key="1">
    <citation type="journal article" date="2015" name="Nature">
        <title>Complex archaea that bridge the gap between prokaryotes and eukaryotes.</title>
        <authorList>
            <person name="Spang A."/>
            <person name="Saw J.H."/>
            <person name="Jorgensen S.L."/>
            <person name="Zaremba-Niedzwiedzka K."/>
            <person name="Martijn J."/>
            <person name="Lind A.E."/>
            <person name="van Eijk R."/>
            <person name="Schleper C."/>
            <person name="Guy L."/>
            <person name="Ettema T.J."/>
        </authorList>
    </citation>
    <scope>NUCLEOTIDE SEQUENCE</scope>
</reference>
<sequence>MAKVDLVCSVCENEDLEVKMGKDAHLSTESCGRCGADGWVKMKGWCMAQHLLEGRDDENL</sequence>